<reference evidence="10" key="1">
    <citation type="submission" date="2016-11" db="EMBL/GenBank/DDBJ databases">
        <authorList>
            <person name="Varghese N."/>
            <person name="Submissions S."/>
        </authorList>
    </citation>
    <scope>NUCLEOTIDE SEQUENCE [LARGE SCALE GENOMIC DNA]</scope>
    <source>
        <strain evidence="10">DSM 16917</strain>
    </source>
</reference>
<dbReference type="GO" id="GO:0005506">
    <property type="term" value="F:iron ion binding"/>
    <property type="evidence" value="ECO:0007669"/>
    <property type="project" value="InterPro"/>
</dbReference>
<dbReference type="GO" id="GO:0009055">
    <property type="term" value="F:electron transfer activity"/>
    <property type="evidence" value="ECO:0007669"/>
    <property type="project" value="InterPro"/>
</dbReference>
<dbReference type="OrthoDB" id="5520910at2"/>
<dbReference type="RefSeq" id="WP_067666091.1">
    <property type="nucleotide sequence ID" value="NZ_FQXG01000016.1"/>
</dbReference>
<dbReference type="GO" id="GO:0022900">
    <property type="term" value="P:electron transport chain"/>
    <property type="evidence" value="ECO:0007669"/>
    <property type="project" value="InterPro"/>
</dbReference>
<evidence type="ECO:0000313" key="10">
    <source>
        <dbReference type="Proteomes" id="UP000184268"/>
    </source>
</evidence>
<keyword evidence="5 6" id="KW-0408">Iron</keyword>
<evidence type="ECO:0000256" key="3">
    <source>
        <dbReference type="ARBA" id="ARBA00022723"/>
    </source>
</evidence>
<organism evidence="9 10">
    <name type="scientific">Ferrimonas marina</name>
    <dbReference type="NCBI Taxonomy" id="299255"/>
    <lineage>
        <taxon>Bacteria</taxon>
        <taxon>Pseudomonadati</taxon>
        <taxon>Pseudomonadota</taxon>
        <taxon>Gammaproteobacteria</taxon>
        <taxon>Alteromonadales</taxon>
        <taxon>Ferrimonadaceae</taxon>
        <taxon>Ferrimonas</taxon>
    </lineage>
</organism>
<evidence type="ECO:0000256" key="4">
    <source>
        <dbReference type="ARBA" id="ARBA00022982"/>
    </source>
</evidence>
<dbReference type="InterPro" id="IPR010980">
    <property type="entry name" value="Cyt_c/b562"/>
</dbReference>
<feature type="binding site" description="axial binding residue" evidence="6">
    <location>
        <position position="142"/>
    </location>
    <ligand>
        <name>heme c</name>
        <dbReference type="ChEBI" id="CHEBI:61717"/>
    </ligand>
    <ligandPart>
        <name>Fe</name>
        <dbReference type="ChEBI" id="CHEBI:18248"/>
    </ligandPart>
</feature>
<evidence type="ECO:0000256" key="8">
    <source>
        <dbReference type="SAM" id="SignalP"/>
    </source>
</evidence>
<dbReference type="EMBL" id="FQXG01000016">
    <property type="protein sequence ID" value="SHI27552.1"/>
    <property type="molecule type" value="Genomic_DNA"/>
</dbReference>
<accession>A0A1M5ZTN2</accession>
<evidence type="ECO:0000256" key="6">
    <source>
        <dbReference type="PIRSR" id="PIRSR000027-1"/>
    </source>
</evidence>
<evidence type="ECO:0000256" key="5">
    <source>
        <dbReference type="ARBA" id="ARBA00023004"/>
    </source>
</evidence>
<dbReference type="GO" id="GO:0042597">
    <property type="term" value="C:periplasmic space"/>
    <property type="evidence" value="ECO:0007669"/>
    <property type="project" value="InterPro"/>
</dbReference>
<feature type="chain" id="PRO_5009915513" evidence="8">
    <location>
        <begin position="19"/>
        <end position="148"/>
    </location>
</feature>
<dbReference type="AlphaFoldDB" id="A0A1M5ZTN2"/>
<feature type="binding site" description="covalent" evidence="7">
    <location>
        <position position="138"/>
    </location>
    <ligand>
        <name>heme c</name>
        <dbReference type="ChEBI" id="CHEBI:61717"/>
    </ligand>
</feature>
<keyword evidence="2 7" id="KW-0349">Heme</keyword>
<keyword evidence="1" id="KW-0813">Transport</keyword>
<dbReference type="GO" id="GO:0020037">
    <property type="term" value="F:heme binding"/>
    <property type="evidence" value="ECO:0007669"/>
    <property type="project" value="InterPro"/>
</dbReference>
<dbReference type="Proteomes" id="UP000184268">
    <property type="component" value="Unassembled WGS sequence"/>
</dbReference>
<keyword evidence="4" id="KW-0249">Electron transport</keyword>
<dbReference type="InterPro" id="IPR002321">
    <property type="entry name" value="Cyt_c_II"/>
</dbReference>
<dbReference type="InterPro" id="IPR012127">
    <property type="entry name" value="Cyt_c_prime"/>
</dbReference>
<evidence type="ECO:0000256" key="1">
    <source>
        <dbReference type="ARBA" id="ARBA00022448"/>
    </source>
</evidence>
<evidence type="ECO:0000313" key="9">
    <source>
        <dbReference type="EMBL" id="SHI27552.1"/>
    </source>
</evidence>
<evidence type="ECO:0000256" key="2">
    <source>
        <dbReference type="ARBA" id="ARBA00022617"/>
    </source>
</evidence>
<dbReference type="Gene3D" id="1.20.120.10">
    <property type="entry name" value="Cytochrome c/b562"/>
    <property type="match status" value="1"/>
</dbReference>
<gene>
    <name evidence="9" type="ORF">SAMN02745129_0560</name>
</gene>
<sequence>MKAAVTLICVLMMGTATAKGAFDDTDDAIQYRQAAFGLIKENFADMGAMLKKKKPMDSEAFAQRAQHLALLAEIPFTGFIPGSDKGKTDALGKVWQQRSDFDQRASQFAQATATLAQVSQGNDLKATAKAFGDVGKTCKGCHDNFKKD</sequence>
<evidence type="ECO:0000256" key="7">
    <source>
        <dbReference type="PIRSR" id="PIRSR000027-2"/>
    </source>
</evidence>
<feature type="binding site" description="covalent" evidence="7">
    <location>
        <position position="141"/>
    </location>
    <ligand>
        <name>heme c</name>
        <dbReference type="ChEBI" id="CHEBI:61717"/>
    </ligand>
</feature>
<proteinExistence type="predicted"/>
<dbReference type="STRING" id="299255.SAMN02745129_0560"/>
<feature type="signal peptide" evidence="8">
    <location>
        <begin position="1"/>
        <end position="18"/>
    </location>
</feature>
<keyword evidence="3 6" id="KW-0479">Metal-binding</keyword>
<protein>
    <submittedName>
        <fullName evidence="9">Cytochrome c556</fullName>
    </submittedName>
</protein>
<dbReference type="SUPFAM" id="SSF47175">
    <property type="entry name" value="Cytochromes"/>
    <property type="match status" value="1"/>
</dbReference>
<keyword evidence="8" id="KW-0732">Signal</keyword>
<dbReference type="PROSITE" id="PS51009">
    <property type="entry name" value="CYTCII"/>
    <property type="match status" value="1"/>
</dbReference>
<dbReference type="Pfam" id="PF01322">
    <property type="entry name" value="Cytochrom_C_2"/>
    <property type="match status" value="1"/>
</dbReference>
<name>A0A1M5ZTN2_9GAMM</name>
<dbReference type="PIRSF" id="PIRSF000027">
    <property type="entry name" value="Cytc_c_prime"/>
    <property type="match status" value="1"/>
</dbReference>
<comment type="PTM">
    <text evidence="7">Binds 1 heme group per subunit.</text>
</comment>
<keyword evidence="10" id="KW-1185">Reference proteome</keyword>